<organism evidence="6">
    <name type="scientific">Eutreptiella gymnastica</name>
    <dbReference type="NCBI Taxonomy" id="73025"/>
    <lineage>
        <taxon>Eukaryota</taxon>
        <taxon>Discoba</taxon>
        <taxon>Euglenozoa</taxon>
        <taxon>Euglenida</taxon>
        <taxon>Spirocuta</taxon>
        <taxon>Euglenophyceae</taxon>
        <taxon>Eutreptiales</taxon>
        <taxon>Eutreptiaceae</taxon>
        <taxon>Eutreptiella</taxon>
    </lineage>
</organism>
<evidence type="ECO:0000256" key="3">
    <source>
        <dbReference type="PIRSR" id="PIRSR617939-1"/>
    </source>
</evidence>
<protein>
    <recommendedName>
        <fullName evidence="1">gamma-glutamylcyclotransferase</fullName>
        <ecNumber evidence="1">4.3.2.9</ecNumber>
    </recommendedName>
</protein>
<feature type="domain" description="Gamma-glutamylcyclotransferase AIG2-like" evidence="5">
    <location>
        <begin position="23"/>
        <end position="98"/>
    </location>
</feature>
<dbReference type="EC" id="4.3.2.9" evidence="1"/>
<dbReference type="SUPFAM" id="SSF110857">
    <property type="entry name" value="Gamma-glutamyl cyclotransferase-like"/>
    <property type="match status" value="1"/>
</dbReference>
<keyword evidence="2" id="KW-0456">Lyase</keyword>
<dbReference type="PANTHER" id="PTHR12935:SF0">
    <property type="entry name" value="GAMMA-GLUTAMYLCYCLOTRANSFERASE"/>
    <property type="match status" value="1"/>
</dbReference>
<evidence type="ECO:0000256" key="4">
    <source>
        <dbReference type="PIRSR" id="PIRSR617939-2"/>
    </source>
</evidence>
<name>A0A7S1J3A5_9EUGL</name>
<reference evidence="6" key="1">
    <citation type="submission" date="2021-01" db="EMBL/GenBank/DDBJ databases">
        <authorList>
            <person name="Corre E."/>
            <person name="Pelletier E."/>
            <person name="Niang G."/>
            <person name="Scheremetjew M."/>
            <person name="Finn R."/>
            <person name="Kale V."/>
            <person name="Holt S."/>
            <person name="Cochrane G."/>
            <person name="Meng A."/>
            <person name="Brown T."/>
            <person name="Cohen L."/>
        </authorList>
    </citation>
    <scope>NUCLEOTIDE SEQUENCE</scope>
    <source>
        <strain evidence="6">NIES-381</strain>
    </source>
</reference>
<evidence type="ECO:0000256" key="2">
    <source>
        <dbReference type="ARBA" id="ARBA00023239"/>
    </source>
</evidence>
<dbReference type="InterPro" id="IPR009288">
    <property type="entry name" value="AIG2-like_dom"/>
</dbReference>
<dbReference type="AlphaFoldDB" id="A0A7S1J3A5"/>
<dbReference type="Gene3D" id="3.10.490.10">
    <property type="entry name" value="Gamma-glutamyl cyclotransferase-like"/>
    <property type="match status" value="1"/>
</dbReference>
<dbReference type="EMBL" id="HBGA01113081">
    <property type="protein sequence ID" value="CAD9030944.1"/>
    <property type="molecule type" value="Transcribed_RNA"/>
</dbReference>
<dbReference type="CDD" id="cd06661">
    <property type="entry name" value="GGCT_like"/>
    <property type="match status" value="1"/>
</dbReference>
<evidence type="ECO:0000259" key="5">
    <source>
        <dbReference type="Pfam" id="PF06094"/>
    </source>
</evidence>
<dbReference type="Pfam" id="PF06094">
    <property type="entry name" value="GGACT"/>
    <property type="match status" value="1"/>
</dbReference>
<accession>A0A7S1J3A5</accession>
<dbReference type="GO" id="GO:0003839">
    <property type="term" value="F:gamma-glutamylcyclotransferase activity"/>
    <property type="evidence" value="ECO:0007669"/>
    <property type="project" value="UniProtKB-EC"/>
</dbReference>
<sequence length="220" mass="24225">MQQMILEGLAAMRRPAARKPTYIFSYGANMSTERVRQRDMVALDCVNTTLEGYRLTFNHRGGYANVVACDLPGACVHGVALLLSPGDVARLKRAEYGYKLVDCVMTPYKGSGPSSPVDGNVGPDPDAEADGVLHGKVFVATNLSEAPPGMLENRPSTRYMTLLRVGVREHELDPKYVQWLEAVARIYRLGQNVEPPPFITDGPPLEAQFENFPWLEGSLD</sequence>
<gene>
    <name evidence="6" type="ORF">EGYM00392_LOCUS42086</name>
</gene>
<dbReference type="InterPro" id="IPR017939">
    <property type="entry name" value="G-Glutamylcylcotransferase"/>
</dbReference>
<feature type="active site" description="Proton acceptor" evidence="3">
    <location>
        <position position="95"/>
    </location>
</feature>
<evidence type="ECO:0000313" key="6">
    <source>
        <dbReference type="EMBL" id="CAD9030944.1"/>
    </source>
</evidence>
<dbReference type="InterPro" id="IPR036568">
    <property type="entry name" value="GGCT-like_sf"/>
</dbReference>
<feature type="binding site" evidence="4">
    <location>
        <position position="159"/>
    </location>
    <ligand>
        <name>substrate</name>
    </ligand>
</feature>
<dbReference type="InterPro" id="IPR013024">
    <property type="entry name" value="GGCT-like"/>
</dbReference>
<dbReference type="PANTHER" id="PTHR12935">
    <property type="entry name" value="GAMMA-GLUTAMYLCYCLOTRANSFERASE"/>
    <property type="match status" value="1"/>
</dbReference>
<evidence type="ECO:0000256" key="1">
    <source>
        <dbReference type="ARBA" id="ARBA00012346"/>
    </source>
</evidence>
<proteinExistence type="predicted"/>